<dbReference type="PANTHER" id="PTHR13847:SF274">
    <property type="entry name" value="RIESKE 2FE-2S IRON-SULFUR PROTEIN YHFW-RELATED"/>
    <property type="match status" value="1"/>
</dbReference>
<dbReference type="PROSITE" id="PS51296">
    <property type="entry name" value="RIESKE"/>
    <property type="match status" value="1"/>
</dbReference>
<dbReference type="InterPro" id="IPR017941">
    <property type="entry name" value="Rieske_2Fe-2S"/>
</dbReference>
<reference evidence="7 8" key="1">
    <citation type="submission" date="2024-01" db="EMBL/GenBank/DDBJ databases">
        <title>Complete Genome Sequence of Alkalicoccus halolimnae BZ-SZ-XJ29T, a Moderately Halophilic Bacterium Isolated from a Salt Lake.</title>
        <authorList>
            <person name="Zhao B."/>
        </authorList>
    </citation>
    <scope>NUCLEOTIDE SEQUENCE [LARGE SCALE GENOMIC DNA]</scope>
    <source>
        <strain evidence="7 8">BZ-SZ-XJ29</strain>
    </source>
</reference>
<dbReference type="PRINTS" id="PR00162">
    <property type="entry name" value="RIESKE"/>
</dbReference>
<evidence type="ECO:0000259" key="6">
    <source>
        <dbReference type="PROSITE" id="PS51296"/>
    </source>
</evidence>
<dbReference type="SUPFAM" id="SSF51905">
    <property type="entry name" value="FAD/NAD(P)-binding domain"/>
    <property type="match status" value="1"/>
</dbReference>
<dbReference type="GO" id="GO:0016705">
    <property type="term" value="F:oxidoreductase activity, acting on paired donors, with incorporation or reduction of molecular oxygen"/>
    <property type="evidence" value="ECO:0007669"/>
    <property type="project" value="UniProtKB-ARBA"/>
</dbReference>
<dbReference type="InterPro" id="IPR005805">
    <property type="entry name" value="Rieske_Fe-S_prot_C"/>
</dbReference>
<keyword evidence="5" id="KW-1015">Disulfide bond</keyword>
<dbReference type="Gene3D" id="2.102.10.10">
    <property type="entry name" value="Rieske [2Fe-2S] iron-sulphur domain"/>
    <property type="match status" value="1"/>
</dbReference>
<dbReference type="Proteomes" id="UP000321816">
    <property type="component" value="Chromosome"/>
</dbReference>
<dbReference type="GO" id="GO:0046872">
    <property type="term" value="F:metal ion binding"/>
    <property type="evidence" value="ECO:0007669"/>
    <property type="project" value="UniProtKB-KW"/>
</dbReference>
<proteinExistence type="predicted"/>
<dbReference type="GO" id="GO:0051537">
    <property type="term" value="F:2 iron, 2 sulfur cluster binding"/>
    <property type="evidence" value="ECO:0007669"/>
    <property type="project" value="UniProtKB-KW"/>
</dbReference>
<evidence type="ECO:0000256" key="3">
    <source>
        <dbReference type="ARBA" id="ARBA00023004"/>
    </source>
</evidence>
<evidence type="ECO:0000256" key="5">
    <source>
        <dbReference type="ARBA" id="ARBA00023157"/>
    </source>
</evidence>
<dbReference type="PANTHER" id="PTHR13847">
    <property type="entry name" value="SARCOSINE DEHYDROGENASE-RELATED"/>
    <property type="match status" value="1"/>
</dbReference>
<evidence type="ECO:0000256" key="4">
    <source>
        <dbReference type="ARBA" id="ARBA00023014"/>
    </source>
</evidence>
<dbReference type="Pfam" id="PF01266">
    <property type="entry name" value="DAO"/>
    <property type="match status" value="1"/>
</dbReference>
<dbReference type="RefSeq" id="WP_147802607.1">
    <property type="nucleotide sequence ID" value="NZ_CP144914.1"/>
</dbReference>
<dbReference type="CDD" id="cd03477">
    <property type="entry name" value="Rieske_YhfW_C"/>
    <property type="match status" value="1"/>
</dbReference>
<keyword evidence="3" id="KW-0408">Iron</keyword>
<sequence length="513" mass="57440">MSKELPPVSNSLWMNKKMQTFPELEEDLETEVCVIGGGIAGVATAFILAKRGIPVVLIEGGRVGGGTTGYTTAKITSQHGLKYADLIKTFGEEKAQLYYDANEDAIAWIERMSKKLDIDCQFERQPSYVYATTEEGKKELEKEAEAYQKLGLDGRMTDKHDLPFDVKASLVMHDQAQFHPLCFLSKLLRYLEVENMPIYENTRAVDIKRGKKPSVITENDNVITADHVVIATHYPFKDLQALYVARLHVERSYSIAVRLNGEPPPSMYLNAESPKRSLRRALDHEGKPLLLIGGEGHTSGQQIDTLQSYQNLRDYAVEHFDVASIPYRWSSQDVFTLDGVPYAGPMTPGKDDFFVATGFAKWGMTNGVAAAQIIADRIVDKRNPYANLYTPSRFTPSTDMKNVVKENMDVARTFVKGKLDRRSRKKPEELTSGEGAVVHVDGKRAGAYRDEKGKLTIVDTTCSHLGCELYWNNGEHSWDCPCHGSRFDTEGSVLEGPAVKPLKQLYYEPEDHS</sequence>
<dbReference type="GO" id="GO:0016020">
    <property type="term" value="C:membrane"/>
    <property type="evidence" value="ECO:0007669"/>
    <property type="project" value="InterPro"/>
</dbReference>
<dbReference type="SUPFAM" id="SSF50022">
    <property type="entry name" value="ISP domain"/>
    <property type="match status" value="1"/>
</dbReference>
<dbReference type="GO" id="GO:0004497">
    <property type="term" value="F:monooxygenase activity"/>
    <property type="evidence" value="ECO:0007669"/>
    <property type="project" value="UniProtKB-ARBA"/>
</dbReference>
<dbReference type="GO" id="GO:0005737">
    <property type="term" value="C:cytoplasm"/>
    <property type="evidence" value="ECO:0007669"/>
    <property type="project" value="TreeGrafter"/>
</dbReference>
<protein>
    <submittedName>
        <fullName evidence="7">FAD-dependent oxidoreductase</fullName>
    </submittedName>
</protein>
<accession>A0A5C7FNC0</accession>
<dbReference type="InterPro" id="IPR036922">
    <property type="entry name" value="Rieske_2Fe-2S_sf"/>
</dbReference>
<dbReference type="InterPro" id="IPR038010">
    <property type="entry name" value="YhfW_C"/>
</dbReference>
<keyword evidence="2" id="KW-0479">Metal-binding</keyword>
<organism evidence="7 8">
    <name type="scientific">Alkalicoccus halolimnae</name>
    <dbReference type="NCBI Taxonomy" id="1667239"/>
    <lineage>
        <taxon>Bacteria</taxon>
        <taxon>Bacillati</taxon>
        <taxon>Bacillota</taxon>
        <taxon>Bacilli</taxon>
        <taxon>Bacillales</taxon>
        <taxon>Bacillaceae</taxon>
        <taxon>Alkalicoccus</taxon>
    </lineage>
</organism>
<dbReference type="InterPro" id="IPR006076">
    <property type="entry name" value="FAD-dep_OxRdtase"/>
</dbReference>
<evidence type="ECO:0000313" key="7">
    <source>
        <dbReference type="EMBL" id="WWD79927.1"/>
    </source>
</evidence>
<keyword evidence="8" id="KW-1185">Reference proteome</keyword>
<evidence type="ECO:0000313" key="8">
    <source>
        <dbReference type="Proteomes" id="UP000321816"/>
    </source>
</evidence>
<gene>
    <name evidence="7" type="ORF">FTX54_016280</name>
</gene>
<dbReference type="AlphaFoldDB" id="A0A5C7FNC0"/>
<dbReference type="InterPro" id="IPR036188">
    <property type="entry name" value="FAD/NAD-bd_sf"/>
</dbReference>
<dbReference type="EMBL" id="CP144914">
    <property type="protein sequence ID" value="WWD79927.1"/>
    <property type="molecule type" value="Genomic_DNA"/>
</dbReference>
<evidence type="ECO:0000256" key="1">
    <source>
        <dbReference type="ARBA" id="ARBA00022714"/>
    </source>
</evidence>
<keyword evidence="4" id="KW-0411">Iron-sulfur</keyword>
<dbReference type="OrthoDB" id="9767869at2"/>
<dbReference type="FunFam" id="2.102.10.10:FF:000014">
    <property type="entry name" value="Oxidoreductase, FAD dependent"/>
    <property type="match status" value="1"/>
</dbReference>
<dbReference type="Gene3D" id="3.30.9.10">
    <property type="entry name" value="D-Amino Acid Oxidase, subunit A, domain 2"/>
    <property type="match status" value="1"/>
</dbReference>
<name>A0A5C7FNC0_9BACI</name>
<dbReference type="KEGG" id="ahal:FTX54_016280"/>
<keyword evidence="1" id="KW-0001">2Fe-2S</keyword>
<evidence type="ECO:0000256" key="2">
    <source>
        <dbReference type="ARBA" id="ARBA00022723"/>
    </source>
</evidence>
<dbReference type="Pfam" id="PF00355">
    <property type="entry name" value="Rieske"/>
    <property type="match status" value="1"/>
</dbReference>
<feature type="domain" description="Rieske" evidence="6">
    <location>
        <begin position="422"/>
        <end position="513"/>
    </location>
</feature>
<dbReference type="Gene3D" id="3.50.50.60">
    <property type="entry name" value="FAD/NAD(P)-binding domain"/>
    <property type="match status" value="1"/>
</dbReference>